<sequence length="110" mass="12171">MNRRYIVFTLYVCLLIHIGVALNCFSCEDSCSPRLTVTCSNNETCYKIEKQLGGKKAKFKGCLARDMCNTTVVGSVRQCCDTDLCNSGTIPHVASIFFFGPVAMTSFCLF</sequence>
<dbReference type="SUPFAM" id="SSF57302">
    <property type="entry name" value="Snake toxin-like"/>
    <property type="match status" value="1"/>
</dbReference>
<comment type="caution">
    <text evidence="2">The sequence shown here is derived from an EMBL/GenBank/DDBJ whole genome shotgun (WGS) entry which is preliminary data.</text>
</comment>
<dbReference type="Proteomes" id="UP000824782">
    <property type="component" value="Unassembled WGS sequence"/>
</dbReference>
<name>A0AAV6ZZ38_ENGPU</name>
<keyword evidence="3" id="KW-1185">Reference proteome</keyword>
<organism evidence="2 3">
    <name type="scientific">Engystomops pustulosus</name>
    <name type="common">Tungara frog</name>
    <name type="synonym">Physalaemus pustulosus</name>
    <dbReference type="NCBI Taxonomy" id="76066"/>
    <lineage>
        <taxon>Eukaryota</taxon>
        <taxon>Metazoa</taxon>
        <taxon>Chordata</taxon>
        <taxon>Craniata</taxon>
        <taxon>Vertebrata</taxon>
        <taxon>Euteleostomi</taxon>
        <taxon>Amphibia</taxon>
        <taxon>Batrachia</taxon>
        <taxon>Anura</taxon>
        <taxon>Neobatrachia</taxon>
        <taxon>Hyloidea</taxon>
        <taxon>Leptodactylidae</taxon>
        <taxon>Leiuperinae</taxon>
        <taxon>Engystomops</taxon>
    </lineage>
</organism>
<protein>
    <submittedName>
        <fullName evidence="2">Uncharacterized protein</fullName>
    </submittedName>
</protein>
<keyword evidence="1" id="KW-0732">Signal</keyword>
<proteinExistence type="predicted"/>
<dbReference type="Gene3D" id="2.10.60.10">
    <property type="entry name" value="CD59"/>
    <property type="match status" value="1"/>
</dbReference>
<evidence type="ECO:0000313" key="2">
    <source>
        <dbReference type="EMBL" id="KAG8552824.1"/>
    </source>
</evidence>
<evidence type="ECO:0000313" key="3">
    <source>
        <dbReference type="Proteomes" id="UP000824782"/>
    </source>
</evidence>
<gene>
    <name evidence="2" type="ORF">GDO81_003093</name>
</gene>
<evidence type="ECO:0000256" key="1">
    <source>
        <dbReference type="SAM" id="SignalP"/>
    </source>
</evidence>
<feature type="chain" id="PRO_5043563430" evidence="1">
    <location>
        <begin position="22"/>
        <end position="110"/>
    </location>
</feature>
<reference evidence="2" key="1">
    <citation type="thesis" date="2020" institute="ProQuest LLC" country="789 East Eisenhower Parkway, Ann Arbor, MI, USA">
        <title>Comparative Genomics and Chromosome Evolution.</title>
        <authorList>
            <person name="Mudd A.B."/>
        </authorList>
    </citation>
    <scope>NUCLEOTIDE SEQUENCE</scope>
    <source>
        <strain evidence="2">237g6f4</strain>
        <tissue evidence="2">Blood</tissue>
    </source>
</reference>
<accession>A0AAV6ZZ38</accession>
<dbReference type="EMBL" id="WNYA01000010">
    <property type="protein sequence ID" value="KAG8552824.1"/>
    <property type="molecule type" value="Genomic_DNA"/>
</dbReference>
<dbReference type="InterPro" id="IPR045860">
    <property type="entry name" value="Snake_toxin-like_sf"/>
</dbReference>
<dbReference type="AlphaFoldDB" id="A0AAV6ZZ38"/>
<feature type="signal peptide" evidence="1">
    <location>
        <begin position="1"/>
        <end position="21"/>
    </location>
</feature>